<evidence type="ECO:0000256" key="3">
    <source>
        <dbReference type="ARBA" id="ARBA00022801"/>
    </source>
</evidence>
<proteinExistence type="inferred from homology"/>
<dbReference type="SUPFAM" id="SSF53649">
    <property type="entry name" value="Alkaline phosphatase-like"/>
    <property type="match status" value="1"/>
</dbReference>
<evidence type="ECO:0000313" key="8">
    <source>
        <dbReference type="Proteomes" id="UP000308713"/>
    </source>
</evidence>
<keyword evidence="3" id="KW-0378">Hydrolase</keyword>
<feature type="region of interest" description="Disordered" evidence="5">
    <location>
        <begin position="519"/>
        <end position="546"/>
    </location>
</feature>
<dbReference type="InterPro" id="IPR024607">
    <property type="entry name" value="Sulfatase_CS"/>
</dbReference>
<comment type="caution">
    <text evidence="7">The sequence shown here is derived from an EMBL/GenBank/DDBJ whole genome shotgun (WGS) entry which is preliminary data.</text>
</comment>
<dbReference type="Gene3D" id="3.30.1120.10">
    <property type="match status" value="1"/>
</dbReference>
<evidence type="ECO:0000259" key="6">
    <source>
        <dbReference type="Pfam" id="PF00884"/>
    </source>
</evidence>
<dbReference type="PROSITE" id="PS00523">
    <property type="entry name" value="SULFATASE_1"/>
    <property type="match status" value="1"/>
</dbReference>
<dbReference type="EMBL" id="VDCS01000003">
    <property type="protein sequence ID" value="TNJ46057.1"/>
    <property type="molecule type" value="Genomic_DNA"/>
</dbReference>
<organism evidence="7 8">
    <name type="scientific">Allotamlana fucoidanivorans</name>
    <dbReference type="NCBI Taxonomy" id="2583814"/>
    <lineage>
        <taxon>Bacteria</taxon>
        <taxon>Pseudomonadati</taxon>
        <taxon>Bacteroidota</taxon>
        <taxon>Flavobacteriia</taxon>
        <taxon>Flavobacteriales</taxon>
        <taxon>Flavobacteriaceae</taxon>
        <taxon>Allotamlana</taxon>
    </lineage>
</organism>
<dbReference type="InterPro" id="IPR017850">
    <property type="entry name" value="Alkaline_phosphatase_core_sf"/>
</dbReference>
<feature type="compositionally biased region" description="Low complexity" evidence="5">
    <location>
        <begin position="529"/>
        <end position="540"/>
    </location>
</feature>
<dbReference type="GO" id="GO:0046872">
    <property type="term" value="F:metal ion binding"/>
    <property type="evidence" value="ECO:0007669"/>
    <property type="project" value="UniProtKB-KW"/>
</dbReference>
<evidence type="ECO:0000256" key="4">
    <source>
        <dbReference type="ARBA" id="ARBA00022837"/>
    </source>
</evidence>
<dbReference type="Proteomes" id="UP000308713">
    <property type="component" value="Unassembled WGS sequence"/>
</dbReference>
<dbReference type="PANTHER" id="PTHR42693">
    <property type="entry name" value="ARYLSULFATASE FAMILY MEMBER"/>
    <property type="match status" value="1"/>
</dbReference>
<comment type="similarity">
    <text evidence="1">Belongs to the sulfatase family.</text>
</comment>
<dbReference type="RefSeq" id="WP_139695071.1">
    <property type="nucleotide sequence ID" value="NZ_CP074074.1"/>
</dbReference>
<dbReference type="CDD" id="cd16143">
    <property type="entry name" value="ARS_like"/>
    <property type="match status" value="1"/>
</dbReference>
<dbReference type="PROSITE" id="PS00149">
    <property type="entry name" value="SULFATASE_2"/>
    <property type="match status" value="1"/>
</dbReference>
<dbReference type="InterPro" id="IPR050738">
    <property type="entry name" value="Sulfatase"/>
</dbReference>
<reference evidence="7 8" key="1">
    <citation type="submission" date="2019-05" db="EMBL/GenBank/DDBJ databases">
        <title>Tamlana fucoidanivorans sp. nov., isolated from the surface of algae collected from Fujian province in China.</title>
        <authorList>
            <person name="Li J."/>
        </authorList>
    </citation>
    <scope>NUCLEOTIDE SEQUENCE [LARGE SCALE GENOMIC DNA]</scope>
    <source>
        <strain evidence="7 8">CW2-9</strain>
    </source>
</reference>
<dbReference type="OrthoDB" id="9765065at2"/>
<protein>
    <submittedName>
        <fullName evidence="7">Arylsulfatase</fullName>
    </submittedName>
</protein>
<dbReference type="AlphaFoldDB" id="A0A5C4SQZ3"/>
<name>A0A5C4SQZ3_9FLAO</name>
<accession>A0A5C4SQZ3</accession>
<feature type="domain" description="Sulfatase N-terminal" evidence="6">
    <location>
        <begin position="32"/>
        <end position="427"/>
    </location>
</feature>
<keyword evidence="2" id="KW-0479">Metal-binding</keyword>
<dbReference type="InterPro" id="IPR000917">
    <property type="entry name" value="Sulfatase_N"/>
</dbReference>
<dbReference type="PANTHER" id="PTHR42693:SF53">
    <property type="entry name" value="ENDO-4-O-SULFATASE"/>
    <property type="match status" value="1"/>
</dbReference>
<gene>
    <name evidence="7" type="ORF">FGF67_03415</name>
</gene>
<keyword evidence="4" id="KW-0106">Calcium</keyword>
<evidence type="ECO:0000256" key="5">
    <source>
        <dbReference type="SAM" id="MobiDB-lite"/>
    </source>
</evidence>
<dbReference type="Pfam" id="PF00884">
    <property type="entry name" value="Sulfatase"/>
    <property type="match status" value="1"/>
</dbReference>
<evidence type="ECO:0000256" key="1">
    <source>
        <dbReference type="ARBA" id="ARBA00008779"/>
    </source>
</evidence>
<sequence length="579" mass="64658">MIFQLRYIRLILLIAMIPAFGVSQNIGTKSRPNVIILYFDDLGYGDLGANNPTGLEIPVNSEYLSNSKQTLTPNLDKLAMQGIRFTNGHSADAVCSPARYALLTGRYAWRTALKSGVLGGYSKTFMPKNQFTIANMFKSLGYHTAMVGKWHIGMQFYNEEGKPVKLPTNPKPTILENNTIDFSKPLTDTPFHHGFEYFYGTTASLDMYPYAWVESNNKKVHVLIKGGVVNNDKVYFTEAKIASNEDLKEGNMPFKSRPGVYDPSFAQEDYLQIQSQKVRDLMKCYESSEEPFFIYVPIPAPHEPYAIQQKFKGVTGFDYGDYLVQTDYYAGEIIDALGDPNDPKSLASNTIVFVTSDNGPENAAYRTGIKVGHDSNGPYKGIKRDNWEGGTRVPFIIRWPEIVKPKTVTSDVFLQGDFIATMADYFGFKLDYNSKAPDAESFLPVLSGTKMPEKRRPAIIQHSSKGQFAIVDYKGEWKLIDGTAGGGNNHTPDSNNNMIINARGKIGGTPRQLYNLLSDPGEQDNLLVDDPNNPNDNSSPSKEHLEKEKELYELLVLIRGNKPKGTIGTSYVNAKNNRK</sequence>
<evidence type="ECO:0000256" key="2">
    <source>
        <dbReference type="ARBA" id="ARBA00022723"/>
    </source>
</evidence>
<evidence type="ECO:0000313" key="7">
    <source>
        <dbReference type="EMBL" id="TNJ46057.1"/>
    </source>
</evidence>
<dbReference type="GO" id="GO:0004065">
    <property type="term" value="F:arylsulfatase activity"/>
    <property type="evidence" value="ECO:0007669"/>
    <property type="project" value="TreeGrafter"/>
</dbReference>
<dbReference type="Gene3D" id="3.40.720.10">
    <property type="entry name" value="Alkaline Phosphatase, subunit A"/>
    <property type="match status" value="1"/>
</dbReference>
<keyword evidence="8" id="KW-1185">Reference proteome</keyword>